<evidence type="ECO:0000259" key="9">
    <source>
        <dbReference type="PROSITE" id="PS51755"/>
    </source>
</evidence>
<dbReference type="InterPro" id="IPR039420">
    <property type="entry name" value="WalR-like"/>
</dbReference>
<evidence type="ECO:0000256" key="4">
    <source>
        <dbReference type="ARBA" id="ARBA00023125"/>
    </source>
</evidence>
<keyword evidence="2" id="KW-0902">Two-component regulatory system</keyword>
<keyword evidence="4 7" id="KW-0238">DNA-binding</keyword>
<dbReference type="PROSITE" id="PS50110">
    <property type="entry name" value="RESPONSE_REGULATORY"/>
    <property type="match status" value="1"/>
</dbReference>
<keyword evidence="5" id="KW-0804">Transcription</keyword>
<evidence type="ECO:0000256" key="7">
    <source>
        <dbReference type="PROSITE-ProRule" id="PRU01091"/>
    </source>
</evidence>
<dbReference type="GO" id="GO:0032993">
    <property type="term" value="C:protein-DNA complex"/>
    <property type="evidence" value="ECO:0007669"/>
    <property type="project" value="TreeGrafter"/>
</dbReference>
<dbReference type="SMART" id="SM00862">
    <property type="entry name" value="Trans_reg_C"/>
    <property type="match status" value="1"/>
</dbReference>
<dbReference type="EMBL" id="SAVA01000006">
    <property type="protein sequence ID" value="RWR51529.1"/>
    <property type="molecule type" value="Genomic_DNA"/>
</dbReference>
<dbReference type="Gene3D" id="3.40.50.2300">
    <property type="match status" value="1"/>
</dbReference>
<dbReference type="GO" id="GO:0006355">
    <property type="term" value="P:regulation of DNA-templated transcription"/>
    <property type="evidence" value="ECO:0007669"/>
    <property type="project" value="InterPro"/>
</dbReference>
<reference evidence="11" key="2">
    <citation type="submission" date="2019-01" db="EMBL/GenBank/DDBJ databases">
        <title>Sinorhodobacter populi sp. nov. isolated from the symptomatic bark tissue of Populus euramericana canker.</title>
        <authorList>
            <person name="Li Y."/>
        </authorList>
    </citation>
    <scope>NUCLEOTIDE SEQUENCE [LARGE SCALE GENOMIC DNA]</scope>
    <source>
        <strain evidence="11">CGMCC 1.12963</strain>
    </source>
</reference>
<dbReference type="GO" id="GO:0000976">
    <property type="term" value="F:transcription cis-regulatory region binding"/>
    <property type="evidence" value="ECO:0007669"/>
    <property type="project" value="TreeGrafter"/>
</dbReference>
<comment type="caution">
    <text evidence="10">The sequence shown here is derived from an EMBL/GenBank/DDBJ whole genome shotgun (WGS) entry which is preliminary data.</text>
</comment>
<dbReference type="Gene3D" id="6.10.250.690">
    <property type="match status" value="1"/>
</dbReference>
<dbReference type="Pfam" id="PF00486">
    <property type="entry name" value="Trans_reg_C"/>
    <property type="match status" value="1"/>
</dbReference>
<name>A0A3S4MGI3_9RHOB</name>
<protein>
    <submittedName>
        <fullName evidence="10">Response regulator</fullName>
    </submittedName>
</protein>
<dbReference type="InterPro" id="IPR016032">
    <property type="entry name" value="Sig_transdc_resp-reg_C-effctor"/>
</dbReference>
<sequence length="239" mass="26735">MPGAAQAPHLLIVDDDERIRGLLQKFLIRNGFLVTAARDAAHARRLLAGLEFNMIVLDVMMPGEDGLSLTRDLRARRVATPILLLTARGETRERIEGLEAGADDYLPKPFEPKELLLRINAILRRVPSAVQTGPKYLTLGPLRYDQDRGELWQGDSPVRLTATEMALMRIFAARAGEVVSRTDLIDELGRDRPATPEEGAGDRAIDVQITRLRRKIEPDPREPRYLQTVRGLGYMLAPD</sequence>
<dbReference type="CDD" id="cd00383">
    <property type="entry name" value="trans_reg_C"/>
    <property type="match status" value="1"/>
</dbReference>
<evidence type="ECO:0000256" key="6">
    <source>
        <dbReference type="PROSITE-ProRule" id="PRU00169"/>
    </source>
</evidence>
<dbReference type="InterPro" id="IPR036388">
    <property type="entry name" value="WH-like_DNA-bd_sf"/>
</dbReference>
<keyword evidence="11" id="KW-1185">Reference proteome</keyword>
<gene>
    <name evidence="10" type="ORF">EOW66_11110</name>
</gene>
<evidence type="ECO:0000256" key="1">
    <source>
        <dbReference type="ARBA" id="ARBA00022553"/>
    </source>
</evidence>
<evidence type="ECO:0000313" key="10">
    <source>
        <dbReference type="EMBL" id="RWR51529.1"/>
    </source>
</evidence>
<keyword evidence="3" id="KW-0805">Transcription regulation</keyword>
<dbReference type="InterPro" id="IPR001789">
    <property type="entry name" value="Sig_transdc_resp-reg_receiver"/>
</dbReference>
<feature type="domain" description="OmpR/PhoB-type" evidence="9">
    <location>
        <begin position="134"/>
        <end position="238"/>
    </location>
</feature>
<dbReference type="PROSITE" id="PS51755">
    <property type="entry name" value="OMPR_PHOB"/>
    <property type="match status" value="1"/>
</dbReference>
<dbReference type="GO" id="GO:0000156">
    <property type="term" value="F:phosphorelay response regulator activity"/>
    <property type="evidence" value="ECO:0007669"/>
    <property type="project" value="TreeGrafter"/>
</dbReference>
<proteinExistence type="predicted"/>
<accession>A0A3S4MGI3</accession>
<dbReference type="Proteomes" id="UP000288071">
    <property type="component" value="Unassembled WGS sequence"/>
</dbReference>
<dbReference type="PANTHER" id="PTHR48111">
    <property type="entry name" value="REGULATOR OF RPOS"/>
    <property type="match status" value="1"/>
</dbReference>
<feature type="DNA-binding region" description="OmpR/PhoB-type" evidence="7">
    <location>
        <begin position="134"/>
        <end position="238"/>
    </location>
</feature>
<evidence type="ECO:0000313" key="11">
    <source>
        <dbReference type="Proteomes" id="UP000288071"/>
    </source>
</evidence>
<dbReference type="RefSeq" id="WP_113899699.1">
    <property type="nucleotide sequence ID" value="NZ_JBHSOM010000026.1"/>
</dbReference>
<dbReference type="InterPro" id="IPR001867">
    <property type="entry name" value="OmpR/PhoB-type_DNA-bd"/>
</dbReference>
<evidence type="ECO:0000256" key="5">
    <source>
        <dbReference type="ARBA" id="ARBA00023163"/>
    </source>
</evidence>
<organism evidence="10 11">
    <name type="scientific">Paenirhodobacter huangdaonensis</name>
    <dbReference type="NCBI Taxonomy" id="2501515"/>
    <lineage>
        <taxon>Bacteria</taxon>
        <taxon>Pseudomonadati</taxon>
        <taxon>Pseudomonadota</taxon>
        <taxon>Alphaproteobacteria</taxon>
        <taxon>Rhodobacterales</taxon>
        <taxon>Rhodobacter group</taxon>
        <taxon>Paenirhodobacter</taxon>
    </lineage>
</organism>
<feature type="modified residue" description="4-aspartylphosphate" evidence="6">
    <location>
        <position position="58"/>
    </location>
</feature>
<dbReference type="AlphaFoldDB" id="A0A3S4MGI3"/>
<keyword evidence="1 6" id="KW-0597">Phosphoprotein</keyword>
<dbReference type="Gene3D" id="1.10.10.10">
    <property type="entry name" value="Winged helix-like DNA-binding domain superfamily/Winged helix DNA-binding domain"/>
    <property type="match status" value="1"/>
</dbReference>
<evidence type="ECO:0000256" key="2">
    <source>
        <dbReference type="ARBA" id="ARBA00023012"/>
    </source>
</evidence>
<feature type="domain" description="Response regulatory" evidence="8">
    <location>
        <begin position="9"/>
        <end position="123"/>
    </location>
</feature>
<dbReference type="Pfam" id="PF00072">
    <property type="entry name" value="Response_reg"/>
    <property type="match status" value="1"/>
</dbReference>
<dbReference type="SUPFAM" id="SSF52172">
    <property type="entry name" value="CheY-like"/>
    <property type="match status" value="1"/>
</dbReference>
<evidence type="ECO:0000259" key="8">
    <source>
        <dbReference type="PROSITE" id="PS50110"/>
    </source>
</evidence>
<dbReference type="SUPFAM" id="SSF46894">
    <property type="entry name" value="C-terminal effector domain of the bipartite response regulators"/>
    <property type="match status" value="1"/>
</dbReference>
<evidence type="ECO:0000256" key="3">
    <source>
        <dbReference type="ARBA" id="ARBA00023015"/>
    </source>
</evidence>
<reference evidence="10 11" key="1">
    <citation type="submission" date="2019-01" db="EMBL/GenBank/DDBJ databases">
        <title>Sinorhodobacter populi sp. nov. isolated from the symptomatic bark tissue of Populus euramericana canker.</title>
        <authorList>
            <person name="Xu G."/>
        </authorList>
    </citation>
    <scope>NUCLEOTIDE SEQUENCE [LARGE SCALE GENOMIC DNA]</scope>
    <source>
        <strain evidence="10 11">CGMCC 1.12963</strain>
    </source>
</reference>
<dbReference type="SMART" id="SM00448">
    <property type="entry name" value="REC"/>
    <property type="match status" value="1"/>
</dbReference>
<dbReference type="PANTHER" id="PTHR48111:SF4">
    <property type="entry name" value="DNA-BINDING DUAL TRANSCRIPTIONAL REGULATOR OMPR"/>
    <property type="match status" value="1"/>
</dbReference>
<dbReference type="CDD" id="cd17574">
    <property type="entry name" value="REC_OmpR"/>
    <property type="match status" value="1"/>
</dbReference>
<dbReference type="GO" id="GO:0005829">
    <property type="term" value="C:cytosol"/>
    <property type="evidence" value="ECO:0007669"/>
    <property type="project" value="TreeGrafter"/>
</dbReference>
<dbReference type="InterPro" id="IPR011006">
    <property type="entry name" value="CheY-like_superfamily"/>
</dbReference>